<name>A0A939J3G7_9HYPH</name>
<reference evidence="6" key="1">
    <citation type="submission" date="2021-03" db="EMBL/GenBank/DDBJ databases">
        <title>Roseibium sp. CAU 1637 isolated from Incheon.</title>
        <authorList>
            <person name="Kim W."/>
        </authorList>
    </citation>
    <scope>NUCLEOTIDE SEQUENCE</scope>
    <source>
        <strain evidence="6">CAU 1637</strain>
    </source>
</reference>
<sequence>MSAKIQAETGIDYETIVRVVDSFYVRVQADELLGPIFTQRITNWKPHLQTMYRFWSSVALATGAYSGTPMPKHMVLPVDATHFDRWLELFEATVRDECTPEGADHFLARARNIASSLEMGVASYNGAILGRGERYYKAR</sequence>
<dbReference type="GO" id="GO:0020037">
    <property type="term" value="F:heme binding"/>
    <property type="evidence" value="ECO:0007669"/>
    <property type="project" value="InterPro"/>
</dbReference>
<dbReference type="GO" id="GO:0019825">
    <property type="term" value="F:oxygen binding"/>
    <property type="evidence" value="ECO:0007669"/>
    <property type="project" value="InterPro"/>
</dbReference>
<accession>A0A939J3G7</accession>
<keyword evidence="1" id="KW-0813">Transport</keyword>
<dbReference type="SUPFAM" id="SSF46458">
    <property type="entry name" value="Globin-like"/>
    <property type="match status" value="1"/>
</dbReference>
<feature type="binding site" description="distal binding residue" evidence="5">
    <location>
        <position position="47"/>
    </location>
    <ligand>
        <name>heme</name>
        <dbReference type="ChEBI" id="CHEBI:30413"/>
    </ligand>
    <ligandPart>
        <name>Fe</name>
        <dbReference type="ChEBI" id="CHEBI:18248"/>
    </ligandPart>
</feature>
<keyword evidence="3 5" id="KW-0479">Metal-binding</keyword>
<evidence type="ECO:0000256" key="2">
    <source>
        <dbReference type="ARBA" id="ARBA00022617"/>
    </source>
</evidence>
<keyword evidence="7" id="KW-1185">Reference proteome</keyword>
<comment type="caution">
    <text evidence="6">The sequence shown here is derived from an EMBL/GenBank/DDBJ whole genome shotgun (WGS) entry which is preliminary data.</text>
</comment>
<organism evidence="6 7">
    <name type="scientific">Roseibium limicola</name>
    <dbReference type="NCBI Taxonomy" id="2816037"/>
    <lineage>
        <taxon>Bacteria</taxon>
        <taxon>Pseudomonadati</taxon>
        <taxon>Pseudomonadota</taxon>
        <taxon>Alphaproteobacteria</taxon>
        <taxon>Hyphomicrobiales</taxon>
        <taxon>Stappiaceae</taxon>
        <taxon>Roseibium</taxon>
    </lineage>
</organism>
<protein>
    <submittedName>
        <fullName evidence="6">Group III truncated hemoglobin</fullName>
    </submittedName>
</protein>
<evidence type="ECO:0000256" key="5">
    <source>
        <dbReference type="PIRSR" id="PIRSR601486-1"/>
    </source>
</evidence>
<dbReference type="Gene3D" id="1.10.490.10">
    <property type="entry name" value="Globins"/>
    <property type="match status" value="1"/>
</dbReference>
<dbReference type="CDD" id="cd08916">
    <property type="entry name" value="TrHb3_P"/>
    <property type="match status" value="1"/>
</dbReference>
<dbReference type="GO" id="GO:0046872">
    <property type="term" value="F:metal ion binding"/>
    <property type="evidence" value="ECO:0007669"/>
    <property type="project" value="UniProtKB-KW"/>
</dbReference>
<proteinExistence type="predicted"/>
<evidence type="ECO:0000256" key="1">
    <source>
        <dbReference type="ARBA" id="ARBA00022448"/>
    </source>
</evidence>
<gene>
    <name evidence="6" type="ORF">J0X15_00500</name>
</gene>
<evidence type="ECO:0000313" key="7">
    <source>
        <dbReference type="Proteomes" id="UP000664779"/>
    </source>
</evidence>
<dbReference type="InterPro" id="IPR001486">
    <property type="entry name" value="Hemoglobin_trunc"/>
</dbReference>
<dbReference type="Pfam" id="PF01152">
    <property type="entry name" value="Bac_globin"/>
    <property type="match status" value="1"/>
</dbReference>
<evidence type="ECO:0000313" key="6">
    <source>
        <dbReference type="EMBL" id="MBO0343685.1"/>
    </source>
</evidence>
<dbReference type="InterPro" id="IPR009050">
    <property type="entry name" value="Globin-like_sf"/>
</dbReference>
<dbReference type="EMBL" id="JAFLNF010000001">
    <property type="protein sequence ID" value="MBO0343685.1"/>
    <property type="molecule type" value="Genomic_DNA"/>
</dbReference>
<dbReference type="AlphaFoldDB" id="A0A939J3G7"/>
<dbReference type="InterPro" id="IPR012292">
    <property type="entry name" value="Globin/Proto"/>
</dbReference>
<evidence type="ECO:0000256" key="4">
    <source>
        <dbReference type="ARBA" id="ARBA00023004"/>
    </source>
</evidence>
<evidence type="ECO:0000256" key="3">
    <source>
        <dbReference type="ARBA" id="ARBA00022723"/>
    </source>
</evidence>
<keyword evidence="4 5" id="KW-0408">Iron</keyword>
<dbReference type="Proteomes" id="UP000664779">
    <property type="component" value="Unassembled WGS sequence"/>
</dbReference>
<keyword evidence="2 5" id="KW-0349">Heme</keyword>